<dbReference type="GeneID" id="54463163"/>
<dbReference type="AlphaFoldDB" id="A0A6A6YE99"/>
<evidence type="ECO:0000313" key="3">
    <source>
        <dbReference type="Proteomes" id="UP000504636"/>
    </source>
</evidence>
<dbReference type="Proteomes" id="UP000504636">
    <property type="component" value="Unplaced"/>
</dbReference>
<feature type="compositionally biased region" description="Acidic residues" evidence="1">
    <location>
        <begin position="166"/>
        <end position="177"/>
    </location>
</feature>
<feature type="region of interest" description="Disordered" evidence="1">
    <location>
        <begin position="1"/>
        <end position="81"/>
    </location>
</feature>
<dbReference type="InterPro" id="IPR009057">
    <property type="entry name" value="Homeodomain-like_sf"/>
</dbReference>
<gene>
    <name evidence="2 4" type="ORF">BDZ99DRAFT_479661</name>
</gene>
<sequence length="505" mass="57838">MTSFRQCELSNRRSRKKGCSTSRATLRPQDWSAMRTKTSRQVLSSQSQHLSWPRTDRATRSSSPQTSSPRTKAVSEPNDGLSTNTAYQITDVACYPIPKASSIVTATVSCKKSKLPLDPIALATSILGERGQVIRITQSRTVLSADQSNPHSDAANYDADHADNYMSEEDEDDDGDEDKDKTEYRPYAMSPDPRFNRGEMRFRPRTRVSWLQSDDLRLLTYRNNMAMEWKKIFELFPDRTPGAIRTRYHMLQGKSSIAMCCFSLEKYLGQYPQIEQPDLRIRYLEMLYQGCIANIQREALTNSHNGSLQFSDAFPIVPAPVYKSHDNPVVAADTLTRLYEDFFYEDLKDSQHCRILQTAFKDEGASQPLPPQKRERTLQMIMQCTGDGLISGLDRALGQVRKDPLSSPTFNEAIAECLRKINIHDEELHIATLKGRILLVDLARTYQCEFIRIQKEMKKTRNIRRRMANNGENLLPLPQKGMRTDTRVLEQISKDLEQTFDENQR</sequence>
<name>A0A6A6YE99_9PEZI</name>
<evidence type="ECO:0000256" key="1">
    <source>
        <dbReference type="SAM" id="MobiDB-lite"/>
    </source>
</evidence>
<feature type="region of interest" description="Disordered" evidence="1">
    <location>
        <begin position="143"/>
        <end position="190"/>
    </location>
</feature>
<reference evidence="2 4" key="1">
    <citation type="journal article" date="2020" name="Stud. Mycol.">
        <title>101 Dothideomycetes genomes: a test case for predicting lifestyles and emergence of pathogens.</title>
        <authorList>
            <person name="Haridas S."/>
            <person name="Albert R."/>
            <person name="Binder M."/>
            <person name="Bloem J."/>
            <person name="Labutti K."/>
            <person name="Salamov A."/>
            <person name="Andreopoulos B."/>
            <person name="Baker S."/>
            <person name="Barry K."/>
            <person name="Bills G."/>
            <person name="Bluhm B."/>
            <person name="Cannon C."/>
            <person name="Castanera R."/>
            <person name="Culley D."/>
            <person name="Daum C."/>
            <person name="Ezra D."/>
            <person name="Gonzalez J."/>
            <person name="Henrissat B."/>
            <person name="Kuo A."/>
            <person name="Liang C."/>
            <person name="Lipzen A."/>
            <person name="Lutzoni F."/>
            <person name="Magnuson J."/>
            <person name="Mondo S."/>
            <person name="Nolan M."/>
            <person name="Ohm R."/>
            <person name="Pangilinan J."/>
            <person name="Park H.-J."/>
            <person name="Ramirez L."/>
            <person name="Alfaro M."/>
            <person name="Sun H."/>
            <person name="Tritt A."/>
            <person name="Yoshinaga Y."/>
            <person name="Zwiers L.-H."/>
            <person name="Turgeon B."/>
            <person name="Goodwin S."/>
            <person name="Spatafora J."/>
            <person name="Crous P."/>
            <person name="Grigoriev I."/>
        </authorList>
    </citation>
    <scope>NUCLEOTIDE SEQUENCE</scope>
    <source>
        <strain evidence="2 4">CBS 304.34</strain>
    </source>
</reference>
<dbReference type="CDD" id="cd00167">
    <property type="entry name" value="SANT"/>
    <property type="match status" value="1"/>
</dbReference>
<dbReference type="SUPFAM" id="SSF46689">
    <property type="entry name" value="Homeodomain-like"/>
    <property type="match status" value="1"/>
</dbReference>
<evidence type="ECO:0000313" key="2">
    <source>
        <dbReference type="EMBL" id="KAF2806405.1"/>
    </source>
</evidence>
<dbReference type="OrthoDB" id="3562657at2759"/>
<feature type="compositionally biased region" description="Polar residues" evidence="1">
    <location>
        <begin position="35"/>
        <end position="50"/>
    </location>
</feature>
<proteinExistence type="predicted"/>
<evidence type="ECO:0008006" key="5">
    <source>
        <dbReference type="Google" id="ProtNLM"/>
    </source>
</evidence>
<organism evidence="2">
    <name type="scientific">Mytilinidion resinicola</name>
    <dbReference type="NCBI Taxonomy" id="574789"/>
    <lineage>
        <taxon>Eukaryota</taxon>
        <taxon>Fungi</taxon>
        <taxon>Dikarya</taxon>
        <taxon>Ascomycota</taxon>
        <taxon>Pezizomycotina</taxon>
        <taxon>Dothideomycetes</taxon>
        <taxon>Pleosporomycetidae</taxon>
        <taxon>Mytilinidiales</taxon>
        <taxon>Mytilinidiaceae</taxon>
        <taxon>Mytilinidion</taxon>
    </lineage>
</organism>
<protein>
    <recommendedName>
        <fullName evidence="5">Myb-like domain-containing protein</fullName>
    </recommendedName>
</protein>
<reference evidence="4" key="3">
    <citation type="submission" date="2025-04" db="UniProtKB">
        <authorList>
            <consortium name="RefSeq"/>
        </authorList>
    </citation>
    <scope>IDENTIFICATION</scope>
    <source>
        <strain evidence="4">CBS 304.34</strain>
    </source>
</reference>
<reference evidence="4" key="2">
    <citation type="submission" date="2020-04" db="EMBL/GenBank/DDBJ databases">
        <authorList>
            <consortium name="NCBI Genome Project"/>
        </authorList>
    </citation>
    <scope>NUCLEOTIDE SEQUENCE</scope>
    <source>
        <strain evidence="4">CBS 304.34</strain>
    </source>
</reference>
<feature type="compositionally biased region" description="Low complexity" evidence="1">
    <location>
        <begin position="60"/>
        <end position="71"/>
    </location>
</feature>
<dbReference type="EMBL" id="MU003707">
    <property type="protein sequence ID" value="KAF2806405.1"/>
    <property type="molecule type" value="Genomic_DNA"/>
</dbReference>
<dbReference type="InterPro" id="IPR001005">
    <property type="entry name" value="SANT/Myb"/>
</dbReference>
<dbReference type="RefSeq" id="XP_033573369.1">
    <property type="nucleotide sequence ID" value="XM_033722270.1"/>
</dbReference>
<evidence type="ECO:0000313" key="4">
    <source>
        <dbReference type="RefSeq" id="XP_033573369.1"/>
    </source>
</evidence>
<keyword evidence="3" id="KW-1185">Reference proteome</keyword>
<accession>A0A6A6YE99</accession>